<comment type="caution">
    <text evidence="3">The sequence shown here is derived from an EMBL/GenBank/DDBJ whole genome shotgun (WGS) entry which is preliminary data.</text>
</comment>
<organism evidence="3 4">
    <name type="scientific">Nepenthes gracilis</name>
    <name type="common">Slender pitcher plant</name>
    <dbReference type="NCBI Taxonomy" id="150966"/>
    <lineage>
        <taxon>Eukaryota</taxon>
        <taxon>Viridiplantae</taxon>
        <taxon>Streptophyta</taxon>
        <taxon>Embryophyta</taxon>
        <taxon>Tracheophyta</taxon>
        <taxon>Spermatophyta</taxon>
        <taxon>Magnoliopsida</taxon>
        <taxon>eudicotyledons</taxon>
        <taxon>Gunneridae</taxon>
        <taxon>Pentapetalae</taxon>
        <taxon>Caryophyllales</taxon>
        <taxon>Nepenthaceae</taxon>
        <taxon>Nepenthes</taxon>
    </lineage>
</organism>
<protein>
    <submittedName>
        <fullName evidence="3">Uncharacterized protein</fullName>
    </submittedName>
</protein>
<feature type="region of interest" description="Disordered" evidence="1">
    <location>
        <begin position="64"/>
        <end position="90"/>
    </location>
</feature>
<accession>A0AAD3RZ15</accession>
<dbReference type="Proteomes" id="UP001279734">
    <property type="component" value="Unassembled WGS sequence"/>
</dbReference>
<reference evidence="3" key="1">
    <citation type="submission" date="2023-05" db="EMBL/GenBank/DDBJ databases">
        <title>Nepenthes gracilis genome sequencing.</title>
        <authorList>
            <person name="Fukushima K."/>
        </authorList>
    </citation>
    <scope>NUCLEOTIDE SEQUENCE</scope>
    <source>
        <strain evidence="3">SING2019-196</strain>
    </source>
</reference>
<keyword evidence="4" id="KW-1185">Reference proteome</keyword>
<sequence length="90" mass="10269">MTTNLLRFLAIILAFSHLFFFNDATPVTRSQIIKLATHPSENTLLGARDKIWIKKHIHGRMDAEVDDYPGSEANNRHTPRSQFSRGCVEC</sequence>
<evidence type="ECO:0000313" key="4">
    <source>
        <dbReference type="Proteomes" id="UP001279734"/>
    </source>
</evidence>
<feature type="signal peptide" evidence="2">
    <location>
        <begin position="1"/>
        <end position="24"/>
    </location>
</feature>
<proteinExistence type="predicted"/>
<dbReference type="EMBL" id="BSYO01000002">
    <property type="protein sequence ID" value="GMH01361.1"/>
    <property type="molecule type" value="Genomic_DNA"/>
</dbReference>
<keyword evidence="2" id="KW-0732">Signal</keyword>
<evidence type="ECO:0000256" key="1">
    <source>
        <dbReference type="SAM" id="MobiDB-lite"/>
    </source>
</evidence>
<name>A0AAD3RZ15_NEPGR</name>
<feature type="chain" id="PRO_5041993587" evidence="2">
    <location>
        <begin position="25"/>
        <end position="90"/>
    </location>
</feature>
<dbReference type="AlphaFoldDB" id="A0AAD3RZ15"/>
<evidence type="ECO:0000256" key="2">
    <source>
        <dbReference type="SAM" id="SignalP"/>
    </source>
</evidence>
<evidence type="ECO:0000313" key="3">
    <source>
        <dbReference type="EMBL" id="GMH01361.1"/>
    </source>
</evidence>
<dbReference type="PANTHER" id="PTHR33474:SF2">
    <property type="entry name" value="TRANSMEMBRANE PROTEIN"/>
    <property type="match status" value="1"/>
</dbReference>
<gene>
    <name evidence="3" type="ORF">Nepgr_003200</name>
</gene>
<dbReference type="PANTHER" id="PTHR33474">
    <property type="entry name" value="TRANSMEMBRANE PROTEIN"/>
    <property type="match status" value="1"/>
</dbReference>